<evidence type="ECO:0000313" key="3">
    <source>
        <dbReference type="Proteomes" id="UP000184073"/>
    </source>
</evidence>
<name>A0A1L9PYV6_ASPVE</name>
<dbReference type="EMBL" id="KV878135">
    <property type="protein sequence ID" value="OJJ06688.1"/>
    <property type="molecule type" value="Genomic_DNA"/>
</dbReference>
<dbReference type="AlphaFoldDB" id="A0A1L9PYV6"/>
<reference evidence="3" key="1">
    <citation type="journal article" date="2017" name="Genome Biol.">
        <title>Comparative genomics reveals high biological diversity and specific adaptations in the industrially and medically important fungal genus Aspergillus.</title>
        <authorList>
            <person name="de Vries R.P."/>
            <person name="Riley R."/>
            <person name="Wiebenga A."/>
            <person name="Aguilar-Osorio G."/>
            <person name="Amillis S."/>
            <person name="Uchima C.A."/>
            <person name="Anderluh G."/>
            <person name="Asadollahi M."/>
            <person name="Askin M."/>
            <person name="Barry K."/>
            <person name="Battaglia E."/>
            <person name="Bayram O."/>
            <person name="Benocci T."/>
            <person name="Braus-Stromeyer S.A."/>
            <person name="Caldana C."/>
            <person name="Canovas D."/>
            <person name="Cerqueira G.C."/>
            <person name="Chen F."/>
            <person name="Chen W."/>
            <person name="Choi C."/>
            <person name="Clum A."/>
            <person name="Dos Santos R.A."/>
            <person name="Damasio A.R."/>
            <person name="Diallinas G."/>
            <person name="Emri T."/>
            <person name="Fekete E."/>
            <person name="Flipphi M."/>
            <person name="Freyberg S."/>
            <person name="Gallo A."/>
            <person name="Gournas C."/>
            <person name="Habgood R."/>
            <person name="Hainaut M."/>
            <person name="Harispe M.L."/>
            <person name="Henrissat B."/>
            <person name="Hilden K.S."/>
            <person name="Hope R."/>
            <person name="Hossain A."/>
            <person name="Karabika E."/>
            <person name="Karaffa L."/>
            <person name="Karanyi Z."/>
            <person name="Krasevec N."/>
            <person name="Kuo A."/>
            <person name="Kusch H."/>
            <person name="LaButti K."/>
            <person name="Lagendijk E.L."/>
            <person name="Lapidus A."/>
            <person name="Levasseur A."/>
            <person name="Lindquist E."/>
            <person name="Lipzen A."/>
            <person name="Logrieco A.F."/>
            <person name="MacCabe A."/>
            <person name="Maekelae M.R."/>
            <person name="Malavazi I."/>
            <person name="Melin P."/>
            <person name="Meyer V."/>
            <person name="Mielnichuk N."/>
            <person name="Miskei M."/>
            <person name="Molnar A.P."/>
            <person name="Mule G."/>
            <person name="Ngan C.Y."/>
            <person name="Orejas M."/>
            <person name="Orosz E."/>
            <person name="Ouedraogo J.P."/>
            <person name="Overkamp K.M."/>
            <person name="Park H.-S."/>
            <person name="Perrone G."/>
            <person name="Piumi F."/>
            <person name="Punt P.J."/>
            <person name="Ram A.F."/>
            <person name="Ramon A."/>
            <person name="Rauscher S."/>
            <person name="Record E."/>
            <person name="Riano-Pachon D.M."/>
            <person name="Robert V."/>
            <person name="Roehrig J."/>
            <person name="Ruller R."/>
            <person name="Salamov A."/>
            <person name="Salih N.S."/>
            <person name="Samson R.A."/>
            <person name="Sandor E."/>
            <person name="Sanguinetti M."/>
            <person name="Schuetze T."/>
            <person name="Sepcic K."/>
            <person name="Shelest E."/>
            <person name="Sherlock G."/>
            <person name="Sophianopoulou V."/>
            <person name="Squina F.M."/>
            <person name="Sun H."/>
            <person name="Susca A."/>
            <person name="Todd R.B."/>
            <person name="Tsang A."/>
            <person name="Unkles S.E."/>
            <person name="van de Wiele N."/>
            <person name="van Rossen-Uffink D."/>
            <person name="Oliveira J.V."/>
            <person name="Vesth T.C."/>
            <person name="Visser J."/>
            <person name="Yu J.-H."/>
            <person name="Zhou M."/>
            <person name="Andersen M.R."/>
            <person name="Archer D.B."/>
            <person name="Baker S.E."/>
            <person name="Benoit I."/>
            <person name="Brakhage A.A."/>
            <person name="Braus G.H."/>
            <person name="Fischer R."/>
            <person name="Frisvad J.C."/>
            <person name="Goldman G.H."/>
            <person name="Houbraken J."/>
            <person name="Oakley B."/>
            <person name="Pocsi I."/>
            <person name="Scazzocchio C."/>
            <person name="Seiboth B."/>
            <person name="vanKuyk P.A."/>
            <person name="Wortman J."/>
            <person name="Dyer P.S."/>
            <person name="Grigoriev I.V."/>
        </authorList>
    </citation>
    <scope>NUCLEOTIDE SEQUENCE [LARGE SCALE GENOMIC DNA]</scope>
    <source>
        <strain evidence="3">CBS 583.65</strain>
    </source>
</reference>
<dbReference type="Proteomes" id="UP000184073">
    <property type="component" value="Unassembled WGS sequence"/>
</dbReference>
<feature type="region of interest" description="Disordered" evidence="1">
    <location>
        <begin position="35"/>
        <end position="61"/>
    </location>
</feature>
<dbReference type="VEuPathDB" id="FungiDB:ASPVEDRAFT_332723"/>
<feature type="compositionally biased region" description="Basic residues" evidence="1">
    <location>
        <begin position="39"/>
        <end position="58"/>
    </location>
</feature>
<accession>A0A1L9PYV6</accession>
<dbReference type="GeneID" id="63726220"/>
<evidence type="ECO:0000313" key="2">
    <source>
        <dbReference type="EMBL" id="OJJ06688.1"/>
    </source>
</evidence>
<proteinExistence type="predicted"/>
<keyword evidence="3" id="KW-1185">Reference proteome</keyword>
<dbReference type="OrthoDB" id="10461774at2759"/>
<protein>
    <submittedName>
        <fullName evidence="2">Uncharacterized protein</fullName>
    </submittedName>
</protein>
<evidence type="ECO:0000256" key="1">
    <source>
        <dbReference type="SAM" id="MobiDB-lite"/>
    </source>
</evidence>
<dbReference type="RefSeq" id="XP_040672450.1">
    <property type="nucleotide sequence ID" value="XM_040810709.1"/>
</dbReference>
<gene>
    <name evidence="2" type="ORF">ASPVEDRAFT_332723</name>
</gene>
<sequence>MRPDSCSIWALGMGTYRSSESPRLGWKPVTSFVSSKTGKVSKNRGRQTRNSRSKRSKGIRTLEGESGTLFGDIESRLGFFIRRPPGGSGRGDADCGRCRSFTPLQLLITRSYQSSTPFSSPHFLGMRHLRSSRDPSSMVL</sequence>
<organism evidence="2 3">
    <name type="scientific">Aspergillus versicolor CBS 583.65</name>
    <dbReference type="NCBI Taxonomy" id="1036611"/>
    <lineage>
        <taxon>Eukaryota</taxon>
        <taxon>Fungi</taxon>
        <taxon>Dikarya</taxon>
        <taxon>Ascomycota</taxon>
        <taxon>Pezizomycotina</taxon>
        <taxon>Eurotiomycetes</taxon>
        <taxon>Eurotiomycetidae</taxon>
        <taxon>Eurotiales</taxon>
        <taxon>Aspergillaceae</taxon>
        <taxon>Aspergillus</taxon>
        <taxon>Aspergillus subgen. Nidulantes</taxon>
    </lineage>
</organism>